<gene>
    <name evidence="2" type="ORF">GQX73_g6015</name>
</gene>
<dbReference type="Pfam" id="PF01636">
    <property type="entry name" value="APH"/>
    <property type="match status" value="1"/>
</dbReference>
<dbReference type="InParanoid" id="A0A7C8ING5"/>
<keyword evidence="3" id="KW-1185">Reference proteome</keyword>
<comment type="caution">
    <text evidence="2">The sequence shown here is derived from an EMBL/GenBank/DDBJ whole genome shotgun (WGS) entry which is preliminary data.</text>
</comment>
<reference evidence="2 3" key="1">
    <citation type="submission" date="2019-12" db="EMBL/GenBank/DDBJ databases">
        <title>Draft genome sequence of the ascomycete Xylaria multiplex DSM 110363.</title>
        <authorList>
            <person name="Buettner E."/>
            <person name="Kellner H."/>
        </authorList>
    </citation>
    <scope>NUCLEOTIDE SEQUENCE [LARGE SCALE GENOMIC DNA]</scope>
    <source>
        <strain evidence="2 3">DSM 110363</strain>
    </source>
</reference>
<evidence type="ECO:0000313" key="3">
    <source>
        <dbReference type="Proteomes" id="UP000481858"/>
    </source>
</evidence>
<dbReference type="InterPro" id="IPR011009">
    <property type="entry name" value="Kinase-like_dom_sf"/>
</dbReference>
<accession>A0A7C8ING5</accession>
<dbReference type="AlphaFoldDB" id="A0A7C8ING5"/>
<dbReference type="InterPro" id="IPR002575">
    <property type="entry name" value="Aminoglycoside_PTrfase"/>
</dbReference>
<feature type="domain" description="Aminoglycoside phosphotransferase" evidence="1">
    <location>
        <begin position="1"/>
        <end position="186"/>
    </location>
</feature>
<dbReference type="CDD" id="cd05120">
    <property type="entry name" value="APH_ChoK_like"/>
    <property type="match status" value="1"/>
</dbReference>
<dbReference type="PANTHER" id="PTHR21310">
    <property type="entry name" value="AMINOGLYCOSIDE PHOSPHOTRANSFERASE-RELATED-RELATED"/>
    <property type="match status" value="1"/>
</dbReference>
<dbReference type="Gene3D" id="3.90.1200.10">
    <property type="match status" value="1"/>
</dbReference>
<dbReference type="OrthoDB" id="2906425at2759"/>
<name>A0A7C8ING5_9PEZI</name>
<dbReference type="SUPFAM" id="SSF56112">
    <property type="entry name" value="Protein kinase-like (PK-like)"/>
    <property type="match status" value="1"/>
</dbReference>
<proteinExistence type="predicted"/>
<organism evidence="2 3">
    <name type="scientific">Xylaria multiplex</name>
    <dbReference type="NCBI Taxonomy" id="323545"/>
    <lineage>
        <taxon>Eukaryota</taxon>
        <taxon>Fungi</taxon>
        <taxon>Dikarya</taxon>
        <taxon>Ascomycota</taxon>
        <taxon>Pezizomycotina</taxon>
        <taxon>Sordariomycetes</taxon>
        <taxon>Xylariomycetidae</taxon>
        <taxon>Xylariales</taxon>
        <taxon>Xylariaceae</taxon>
        <taxon>Xylaria</taxon>
    </lineage>
</organism>
<protein>
    <recommendedName>
        <fullName evidence="1">Aminoglycoside phosphotransferase domain-containing protein</fullName>
    </recommendedName>
</protein>
<dbReference type="InterPro" id="IPR051678">
    <property type="entry name" value="AGP_Transferase"/>
</dbReference>
<evidence type="ECO:0000259" key="1">
    <source>
        <dbReference type="Pfam" id="PF01636"/>
    </source>
</evidence>
<dbReference type="Proteomes" id="UP000481858">
    <property type="component" value="Unassembled WGS sequence"/>
</dbReference>
<sequence>MKYLAENTTIPVPKVYCSFVHKNMAYVVMERIQGEPLPRAWRSMPEESRENVISQLRLIFQELHSLPPPPGTGVESCVGGSLFDSRIIRGNPRFGPFKTIQEFHFWLRGDFKPEDLKDREKDQDFHDMIDMMRQQDGHWPPPAFAHGDLNPSNILVRDGKVVGLIDWEFSGWYPHYWDYTAAWFGDIINTHWQGILDKILDRPPPEVFKMEEIRNKFWGEY</sequence>
<evidence type="ECO:0000313" key="2">
    <source>
        <dbReference type="EMBL" id="KAF2967600.1"/>
    </source>
</evidence>
<dbReference type="PANTHER" id="PTHR21310:SF55">
    <property type="entry name" value="AMINOGLYCOSIDE PHOSPHOTRANSFERASE DOMAIN-CONTAINING PROTEIN"/>
    <property type="match status" value="1"/>
</dbReference>
<dbReference type="EMBL" id="WUBL01000065">
    <property type="protein sequence ID" value="KAF2967600.1"/>
    <property type="molecule type" value="Genomic_DNA"/>
</dbReference>